<dbReference type="GO" id="GO:0046872">
    <property type="term" value="F:metal ion binding"/>
    <property type="evidence" value="ECO:0007669"/>
    <property type="project" value="UniProtKB-KW"/>
</dbReference>
<evidence type="ECO:0000256" key="2">
    <source>
        <dbReference type="RuleBase" id="RU367113"/>
    </source>
</evidence>
<dbReference type="GO" id="GO:0005634">
    <property type="term" value="C:nucleus"/>
    <property type="evidence" value="ECO:0007669"/>
    <property type="project" value="UniProtKB-SubCell"/>
</dbReference>
<keyword evidence="2" id="KW-0547">Nucleotide-binding</keyword>
<dbReference type="GO" id="GO:0000166">
    <property type="term" value="F:nucleotide binding"/>
    <property type="evidence" value="ECO:0007669"/>
    <property type="project" value="UniProtKB-KW"/>
</dbReference>
<keyword evidence="2" id="KW-0479">Metal-binding</keyword>
<protein>
    <recommendedName>
        <fullName evidence="2">Decapping nuclease</fullName>
        <ecNumber evidence="2">3.6.1.-</ecNumber>
    </recommendedName>
</protein>
<evidence type="ECO:0000256" key="3">
    <source>
        <dbReference type="SAM" id="MobiDB-lite"/>
    </source>
</evidence>
<comment type="cofactor">
    <cofactor evidence="2">
        <name>a divalent metal cation</name>
        <dbReference type="ChEBI" id="CHEBI:60240"/>
    </cofactor>
</comment>
<keyword evidence="2" id="KW-0540">Nuclease</keyword>
<evidence type="ECO:0000259" key="4">
    <source>
        <dbReference type="Pfam" id="PF08652"/>
    </source>
</evidence>
<reference evidence="5" key="2">
    <citation type="submission" date="2019-06" db="EMBL/GenBank/DDBJ databases">
        <title>Genomics analysis of Aphanomyces spp. identifies a new class of oomycete effector associated with host adaptation.</title>
        <authorList>
            <person name="Gaulin E."/>
        </authorList>
    </citation>
    <scope>NUCLEOTIDE SEQUENCE</scope>
    <source>
        <strain evidence="5">CBS 578.67</strain>
    </source>
</reference>
<dbReference type="InterPro" id="IPR013961">
    <property type="entry name" value="RAI1"/>
</dbReference>
<keyword evidence="2" id="KW-0694">RNA-binding</keyword>
<dbReference type="EC" id="3.6.1.-" evidence="2"/>
<organism evidence="6 7">
    <name type="scientific">Aphanomyces stellatus</name>
    <dbReference type="NCBI Taxonomy" id="120398"/>
    <lineage>
        <taxon>Eukaryota</taxon>
        <taxon>Sar</taxon>
        <taxon>Stramenopiles</taxon>
        <taxon>Oomycota</taxon>
        <taxon>Saprolegniomycetes</taxon>
        <taxon>Saprolegniales</taxon>
        <taxon>Verrucalvaceae</taxon>
        <taxon>Aphanomyces</taxon>
    </lineage>
</organism>
<dbReference type="PANTHER" id="PTHR12395:SF9">
    <property type="entry name" value="DECAPPING AND EXORIBONUCLEASE PROTEIN"/>
    <property type="match status" value="1"/>
</dbReference>
<feature type="domain" description="RAI1-like" evidence="4">
    <location>
        <begin position="41"/>
        <end position="342"/>
    </location>
</feature>
<reference evidence="6 7" key="1">
    <citation type="submission" date="2019-03" db="EMBL/GenBank/DDBJ databases">
        <authorList>
            <person name="Gaulin E."/>
            <person name="Dumas B."/>
        </authorList>
    </citation>
    <scope>NUCLEOTIDE SEQUENCE [LARGE SCALE GENOMIC DNA]</scope>
    <source>
        <strain evidence="6">CBS 568.67</strain>
    </source>
</reference>
<dbReference type="AlphaFoldDB" id="A0A485KBU7"/>
<dbReference type="Proteomes" id="UP000332933">
    <property type="component" value="Unassembled WGS sequence"/>
</dbReference>
<comment type="function">
    <text evidence="2">Decapping enzyme for NAD-capped RNAs: specifically hydrolyzes the nicotinamide adenine dinucleotide (NAD) cap from a subset of RNAs by removing the entire NAD moiety from the 5'-end of an NAD-capped RNA.</text>
</comment>
<gene>
    <name evidence="6" type="primary">Aste57867_4500</name>
    <name evidence="5" type="ORF">As57867_004487</name>
    <name evidence="6" type="ORF">ASTE57867_4500</name>
</gene>
<dbReference type="GO" id="GO:0003723">
    <property type="term" value="F:RNA binding"/>
    <property type="evidence" value="ECO:0007669"/>
    <property type="project" value="UniProtKB-KW"/>
</dbReference>
<dbReference type="Pfam" id="PF08652">
    <property type="entry name" value="RAI1"/>
    <property type="match status" value="1"/>
</dbReference>
<proteinExistence type="inferred from homology"/>
<dbReference type="GO" id="GO:0034353">
    <property type="term" value="F:mRNA 5'-diphosphatase activity"/>
    <property type="evidence" value="ECO:0007669"/>
    <property type="project" value="TreeGrafter"/>
</dbReference>
<comment type="subcellular location">
    <subcellularLocation>
        <location evidence="2">Nucleus</location>
    </subcellularLocation>
</comment>
<dbReference type="PANTHER" id="PTHR12395">
    <property type="entry name" value="DOM-3 RELATED"/>
    <property type="match status" value="1"/>
</dbReference>
<evidence type="ECO:0000313" key="5">
    <source>
        <dbReference type="EMBL" id="KAF0713136.1"/>
    </source>
</evidence>
<sequence>MKRSNNGADDAGARPKGGRTDRVFTVPSHRELKQREKTRFSQPQQVSGFSKFYDGRVQFDRSLLKRLRKSAALGSDLLVGLETFEEPPSTAPIEHIVDAMLRAHSQQHNTTNAATPAPIFNVVTYRNNLNKIMGVNTPYNTNSPYSFHVQRAHGCIYLNVHQLPPTYATNQYQSHAAYAGRRYETISTAESSGDGEYCGVFSVSLGQKKILVGAELDGLDEDGTYVELKTYRLLQTPKDRMSFERYKLLAFWIQSYVVGVPQIRVGFRDDDFRLTKEQTLSTTQLPRFGAAYWDSNVCLNFADMFLNWLLEQDIPEESVHVVDYNPRFKELSLRQTQDPCFLTSTLSTHLEFENRN</sequence>
<dbReference type="OrthoDB" id="5853397at2759"/>
<accession>A0A485KBU7</accession>
<evidence type="ECO:0000313" key="7">
    <source>
        <dbReference type="Proteomes" id="UP000332933"/>
    </source>
</evidence>
<dbReference type="InterPro" id="IPR039039">
    <property type="entry name" value="RAI1-like_fam"/>
</dbReference>
<keyword evidence="2" id="KW-0539">Nucleus</keyword>
<keyword evidence="2" id="KW-0378">Hydrolase</keyword>
<evidence type="ECO:0000313" key="6">
    <source>
        <dbReference type="EMBL" id="VFT81610.1"/>
    </source>
</evidence>
<feature type="region of interest" description="Disordered" evidence="3">
    <location>
        <begin position="1"/>
        <end position="22"/>
    </location>
</feature>
<evidence type="ECO:0000256" key="1">
    <source>
        <dbReference type="ARBA" id="ARBA00006562"/>
    </source>
</evidence>
<dbReference type="GO" id="GO:0004518">
    <property type="term" value="F:nuclease activity"/>
    <property type="evidence" value="ECO:0007669"/>
    <property type="project" value="UniProtKB-KW"/>
</dbReference>
<comment type="similarity">
    <text evidence="1 2">Belongs to the DXO/Dom3Z family.</text>
</comment>
<dbReference type="EMBL" id="VJMH01001114">
    <property type="protein sequence ID" value="KAF0713136.1"/>
    <property type="molecule type" value="Genomic_DNA"/>
</dbReference>
<dbReference type="GO" id="GO:0005829">
    <property type="term" value="C:cytosol"/>
    <property type="evidence" value="ECO:0007669"/>
    <property type="project" value="TreeGrafter"/>
</dbReference>
<dbReference type="EMBL" id="CAADRA010001114">
    <property type="protein sequence ID" value="VFT81610.1"/>
    <property type="molecule type" value="Genomic_DNA"/>
</dbReference>
<keyword evidence="7" id="KW-1185">Reference proteome</keyword>
<dbReference type="GO" id="GO:0110155">
    <property type="term" value="P:NAD-cap decapping"/>
    <property type="evidence" value="ECO:0007669"/>
    <property type="project" value="TreeGrafter"/>
</dbReference>
<name>A0A485KBU7_9STRA</name>
<dbReference type="GO" id="GO:0000956">
    <property type="term" value="P:nuclear-transcribed mRNA catabolic process"/>
    <property type="evidence" value="ECO:0007669"/>
    <property type="project" value="TreeGrafter"/>
</dbReference>